<dbReference type="RefSeq" id="WP_164312952.1">
    <property type="nucleotide sequence ID" value="NZ_JAAGLU010000004.1"/>
</dbReference>
<protein>
    <submittedName>
        <fullName evidence="1">Uncharacterized protein</fullName>
    </submittedName>
</protein>
<proteinExistence type="predicted"/>
<dbReference type="EMBL" id="JAAGLU010000004">
    <property type="protein sequence ID" value="NEC85499.1"/>
    <property type="molecule type" value="Genomic_DNA"/>
</dbReference>
<organism evidence="1">
    <name type="scientific">Streptomyces sp. SID12501</name>
    <dbReference type="NCBI Taxonomy" id="2706042"/>
    <lineage>
        <taxon>Bacteria</taxon>
        <taxon>Bacillati</taxon>
        <taxon>Actinomycetota</taxon>
        <taxon>Actinomycetes</taxon>
        <taxon>Kitasatosporales</taxon>
        <taxon>Streptomycetaceae</taxon>
        <taxon>Streptomyces</taxon>
    </lineage>
</organism>
<reference evidence="1" key="1">
    <citation type="submission" date="2020-01" db="EMBL/GenBank/DDBJ databases">
        <title>Insect and environment-associated Actinomycetes.</title>
        <authorList>
            <person name="Currrie C."/>
            <person name="Chevrette M."/>
            <person name="Carlson C."/>
            <person name="Stubbendieck R."/>
            <person name="Wendt-Pienkowski E."/>
        </authorList>
    </citation>
    <scope>NUCLEOTIDE SEQUENCE</scope>
    <source>
        <strain evidence="1">SID12501</strain>
    </source>
</reference>
<evidence type="ECO:0000313" key="1">
    <source>
        <dbReference type="EMBL" id="NEC85499.1"/>
    </source>
</evidence>
<comment type="caution">
    <text evidence="1">The sequence shown here is derived from an EMBL/GenBank/DDBJ whole genome shotgun (WGS) entry which is preliminary data.</text>
</comment>
<accession>A0A6B3BLY8</accession>
<gene>
    <name evidence="1" type="ORF">G3I71_06570</name>
</gene>
<name>A0A6B3BLY8_9ACTN</name>
<dbReference type="AlphaFoldDB" id="A0A6B3BLY8"/>
<sequence>MHIPTENGLRAVLALGVGAFAFASLIPADPSRDVTVPAESVAVKPAGAE</sequence>